<dbReference type="RefSeq" id="WP_013116075.1">
    <property type="nucleotide sequence ID" value="NC_014151.1"/>
</dbReference>
<sequence length="92" mass="9683">MSSAERRPRRAVRPPGTVGTDESVLRSVLPAAGAASAPGAAPGGGATAPTSGAVADDLWRRTRSADDSDHGWGREEPSSNDDRLRREKPPHW</sequence>
<dbReference type="HOGENOM" id="CLU_2463432_0_0_11"/>
<evidence type="ECO:0000313" key="3">
    <source>
        <dbReference type="Proteomes" id="UP000000849"/>
    </source>
</evidence>
<feature type="compositionally biased region" description="Low complexity" evidence="1">
    <location>
        <begin position="30"/>
        <end position="40"/>
    </location>
</feature>
<dbReference type="Proteomes" id="UP000000849">
    <property type="component" value="Chromosome"/>
</dbReference>
<reference evidence="2 3" key="1">
    <citation type="journal article" date="2010" name="Stand. Genomic Sci.">
        <title>Complete genome sequence of Cellulomonas flavigena type strain (134).</title>
        <authorList>
            <person name="Abt B."/>
            <person name="Foster B."/>
            <person name="Lapidus A."/>
            <person name="Clum A."/>
            <person name="Sun H."/>
            <person name="Pukall R."/>
            <person name="Lucas S."/>
            <person name="Glavina Del Rio T."/>
            <person name="Nolan M."/>
            <person name="Tice H."/>
            <person name="Cheng J.F."/>
            <person name="Pitluck S."/>
            <person name="Liolios K."/>
            <person name="Ivanova N."/>
            <person name="Mavromatis K."/>
            <person name="Ovchinnikova G."/>
            <person name="Pati A."/>
            <person name="Goodwin L."/>
            <person name="Chen A."/>
            <person name="Palaniappan K."/>
            <person name="Land M."/>
            <person name="Hauser L."/>
            <person name="Chang Y.J."/>
            <person name="Jeffries C.D."/>
            <person name="Rohde M."/>
            <person name="Goker M."/>
            <person name="Woyke T."/>
            <person name="Bristow J."/>
            <person name="Eisen J.A."/>
            <person name="Markowitz V."/>
            <person name="Hugenholtz P."/>
            <person name="Kyrpides N.C."/>
            <person name="Klenk H.P."/>
        </authorList>
    </citation>
    <scope>NUCLEOTIDE SEQUENCE [LARGE SCALE GENOMIC DNA]</scope>
    <source>
        <strain evidence="3">ATCC 482 / DSM 20109 / BCRC 11376 / JCM 18109 / NBRC 3775 / NCIMB 8073 / NRS 134</strain>
    </source>
</reference>
<organism evidence="2 3">
    <name type="scientific">Cellulomonas flavigena (strain ATCC 482 / DSM 20109 / BCRC 11376 / JCM 18109 / NBRC 3775 / NCIMB 8073 / NRS 134)</name>
    <dbReference type="NCBI Taxonomy" id="446466"/>
    <lineage>
        <taxon>Bacteria</taxon>
        <taxon>Bacillati</taxon>
        <taxon>Actinomycetota</taxon>
        <taxon>Actinomycetes</taxon>
        <taxon>Micrococcales</taxon>
        <taxon>Cellulomonadaceae</taxon>
        <taxon>Cellulomonas</taxon>
    </lineage>
</organism>
<accession>D5UJZ9</accession>
<proteinExistence type="predicted"/>
<dbReference type="AlphaFoldDB" id="D5UJZ9"/>
<dbReference type="KEGG" id="cfl:Cfla_0831"/>
<feature type="compositionally biased region" description="Basic and acidic residues" evidence="1">
    <location>
        <begin position="57"/>
        <end position="92"/>
    </location>
</feature>
<protein>
    <submittedName>
        <fullName evidence="2">DNA helicase</fullName>
    </submittedName>
</protein>
<gene>
    <name evidence="2" type="ordered locus">Cfla_0831</name>
</gene>
<dbReference type="EMBL" id="CP001964">
    <property type="protein sequence ID" value="ADG73741.1"/>
    <property type="molecule type" value="Genomic_DNA"/>
</dbReference>
<keyword evidence="2" id="KW-0378">Hydrolase</keyword>
<feature type="region of interest" description="Disordered" evidence="1">
    <location>
        <begin position="1"/>
        <end position="92"/>
    </location>
</feature>
<keyword evidence="2" id="KW-0347">Helicase</keyword>
<keyword evidence="2" id="KW-0547">Nucleotide-binding</keyword>
<evidence type="ECO:0000256" key="1">
    <source>
        <dbReference type="SAM" id="MobiDB-lite"/>
    </source>
</evidence>
<name>D5UJZ9_CELFN</name>
<keyword evidence="3" id="KW-1185">Reference proteome</keyword>
<dbReference type="GO" id="GO:0004386">
    <property type="term" value="F:helicase activity"/>
    <property type="evidence" value="ECO:0007669"/>
    <property type="project" value="UniProtKB-KW"/>
</dbReference>
<dbReference type="OrthoDB" id="5150187at2"/>
<keyword evidence="2" id="KW-0067">ATP-binding</keyword>
<evidence type="ECO:0000313" key="2">
    <source>
        <dbReference type="EMBL" id="ADG73741.1"/>
    </source>
</evidence>